<sequence length="156" mass="16908">MAATVADVDSARDPVEVLVEMMATISARASRDGRYWLVYVPEIGKYTQGRNLTEARQMARDLAATVLEIPIDDVDVAQFDIDLPETVTAELRRAGELRAESRRANHEAALALRGAARGLRDLGLTVRDIGAAIGISHQRAAQLLDDPTAAEVRAAM</sequence>
<organism evidence="1 2">
    <name type="scientific">Gordonia rhizosphera NBRC 16068</name>
    <dbReference type="NCBI Taxonomy" id="1108045"/>
    <lineage>
        <taxon>Bacteria</taxon>
        <taxon>Bacillati</taxon>
        <taxon>Actinomycetota</taxon>
        <taxon>Actinomycetes</taxon>
        <taxon>Mycobacteriales</taxon>
        <taxon>Gordoniaceae</taxon>
        <taxon>Gordonia</taxon>
    </lineage>
</organism>
<keyword evidence="2" id="KW-1185">Reference proteome</keyword>
<evidence type="ECO:0000313" key="1">
    <source>
        <dbReference type="EMBL" id="GAB93016.1"/>
    </source>
</evidence>
<dbReference type="RefSeq" id="WP_006337866.1">
    <property type="nucleotide sequence ID" value="NZ_BAHC01000202.1"/>
</dbReference>
<comment type="caution">
    <text evidence="1">The sequence shown here is derived from an EMBL/GenBank/DDBJ whole genome shotgun (WGS) entry which is preliminary data.</text>
</comment>
<dbReference type="STRING" id="1108045.GORHZ_202_00050"/>
<dbReference type="SUPFAM" id="SSF143100">
    <property type="entry name" value="TTHA1013/TTHA0281-like"/>
    <property type="match status" value="1"/>
</dbReference>
<dbReference type="EMBL" id="BAHC01000202">
    <property type="protein sequence ID" value="GAB93016.1"/>
    <property type="molecule type" value="Genomic_DNA"/>
</dbReference>
<evidence type="ECO:0000313" key="2">
    <source>
        <dbReference type="Proteomes" id="UP000008363"/>
    </source>
</evidence>
<gene>
    <name evidence="1" type="ORF">GORHZ_202_00050</name>
</gene>
<dbReference type="Proteomes" id="UP000008363">
    <property type="component" value="Unassembled WGS sequence"/>
</dbReference>
<accession>K6WGV8</accession>
<dbReference type="InterPro" id="IPR035069">
    <property type="entry name" value="TTHA1013/TTHA0281-like"/>
</dbReference>
<dbReference type="AlphaFoldDB" id="K6WGV8"/>
<proteinExistence type="predicted"/>
<name>K6WGV8_9ACTN</name>
<reference evidence="1 2" key="1">
    <citation type="submission" date="2012-08" db="EMBL/GenBank/DDBJ databases">
        <title>Whole genome shotgun sequence of Gordonia rhizosphera NBRC 16068.</title>
        <authorList>
            <person name="Takarada H."/>
            <person name="Isaki S."/>
            <person name="Hosoyama A."/>
            <person name="Tsuchikane K."/>
            <person name="Katsumata H."/>
            <person name="Baba S."/>
            <person name="Ohji S."/>
            <person name="Yamazaki S."/>
            <person name="Fujita N."/>
        </authorList>
    </citation>
    <scope>NUCLEOTIDE SEQUENCE [LARGE SCALE GENOMIC DNA]</scope>
    <source>
        <strain evidence="1 2">NBRC 16068</strain>
    </source>
</reference>
<dbReference type="eggNOG" id="COG1598">
    <property type="taxonomic scope" value="Bacteria"/>
</dbReference>
<dbReference type="OrthoDB" id="5772641at2"/>
<protein>
    <submittedName>
        <fullName evidence="1">Uncharacterized protein</fullName>
    </submittedName>
</protein>